<feature type="non-terminal residue" evidence="2">
    <location>
        <position position="1"/>
    </location>
</feature>
<accession>A0ABW5E9M2</accession>
<comment type="caution">
    <text evidence="2">The sequence shown here is derived from an EMBL/GenBank/DDBJ whole genome shotgun (WGS) entry which is preliminary data.</text>
</comment>
<evidence type="ECO:0000259" key="1">
    <source>
        <dbReference type="Pfam" id="PF13751"/>
    </source>
</evidence>
<dbReference type="PANTHER" id="PTHR33408">
    <property type="entry name" value="TRANSPOSASE"/>
    <property type="match status" value="1"/>
</dbReference>
<dbReference type="InterPro" id="IPR025668">
    <property type="entry name" value="Tnp_DDE_dom"/>
</dbReference>
<sequence length="271" mass="30692">TIQGYNGIAAVDKEHQIIVEAQAFGAGQEQHTLKPILDGIRNRYRDTGIHQDILESQVIVTADTGFSSEENNDYLRKEEINAYIPDNKFRSRDKAFAKQKKKYGKRNQYNAKGQKKIIPASEFHFDAKHKICICPAGKSLWFRGESRKAKGKRTLVFEGNLTDCRSCHLKDQCMSNPSAADTREGHGRQVSITATNGHTATGWMKRRVDSQEGKSIYGHRMSVVEPVFGNTGTNKGLNRFSLRGRDKVQGQWRMFCLIHNIEKLMNYGAIQ</sequence>
<evidence type="ECO:0000313" key="2">
    <source>
        <dbReference type="EMBL" id="MFD2310112.1"/>
    </source>
</evidence>
<dbReference type="EMBL" id="JBHUJD010000007">
    <property type="protein sequence ID" value="MFD2310112.1"/>
    <property type="molecule type" value="Genomic_DNA"/>
</dbReference>
<gene>
    <name evidence="2" type="ORF">ACFSKX_06740</name>
</gene>
<dbReference type="PANTHER" id="PTHR33408:SF2">
    <property type="entry name" value="TRANSPOSASE DDE DOMAIN-CONTAINING PROTEIN"/>
    <property type="match status" value="1"/>
</dbReference>
<dbReference type="Pfam" id="PF13751">
    <property type="entry name" value="DDE_Tnp_1_6"/>
    <property type="match status" value="1"/>
</dbReference>
<evidence type="ECO:0000313" key="3">
    <source>
        <dbReference type="Proteomes" id="UP001597425"/>
    </source>
</evidence>
<dbReference type="Proteomes" id="UP001597425">
    <property type="component" value="Unassembled WGS sequence"/>
</dbReference>
<proteinExistence type="predicted"/>
<keyword evidence="3" id="KW-1185">Reference proteome</keyword>
<dbReference type="RefSeq" id="WP_377558757.1">
    <property type="nucleotide sequence ID" value="NZ_JBHUJD010000007.1"/>
</dbReference>
<organism evidence="2 3">
    <name type="scientific">Microbulbifer halophilus</name>
    <dbReference type="NCBI Taxonomy" id="453963"/>
    <lineage>
        <taxon>Bacteria</taxon>
        <taxon>Pseudomonadati</taxon>
        <taxon>Pseudomonadota</taxon>
        <taxon>Gammaproteobacteria</taxon>
        <taxon>Cellvibrionales</taxon>
        <taxon>Microbulbiferaceae</taxon>
        <taxon>Microbulbifer</taxon>
    </lineage>
</organism>
<name>A0ABW5E9M2_9GAMM</name>
<feature type="domain" description="Transposase DDE" evidence="1">
    <location>
        <begin position="133"/>
        <end position="265"/>
    </location>
</feature>
<protein>
    <submittedName>
        <fullName evidence="2">Transposase</fullName>
    </submittedName>
</protein>
<reference evidence="3" key="1">
    <citation type="journal article" date="2019" name="Int. J. Syst. Evol. Microbiol.">
        <title>The Global Catalogue of Microorganisms (GCM) 10K type strain sequencing project: providing services to taxonomists for standard genome sequencing and annotation.</title>
        <authorList>
            <consortium name="The Broad Institute Genomics Platform"/>
            <consortium name="The Broad Institute Genome Sequencing Center for Infectious Disease"/>
            <person name="Wu L."/>
            <person name="Ma J."/>
        </authorList>
    </citation>
    <scope>NUCLEOTIDE SEQUENCE [LARGE SCALE GENOMIC DNA]</scope>
    <source>
        <strain evidence="3">KCTC 12848</strain>
    </source>
</reference>